<reference evidence="2" key="1">
    <citation type="submission" date="2022-11" db="EMBL/GenBank/DDBJ databases">
        <title>Minimal conservation of predation-associated metabolite biosynthetic gene clusters underscores biosynthetic potential of Myxococcota including descriptions for ten novel species: Archangium lansinium sp. nov., Myxococcus landrumus sp. nov., Nannocystis bai.</title>
        <authorList>
            <person name="Ahearne A."/>
            <person name="Stevens C."/>
            <person name="Phillips K."/>
        </authorList>
    </citation>
    <scope>NUCLEOTIDE SEQUENCE</scope>
    <source>
        <strain evidence="2">Na p29</strain>
    </source>
</reference>
<feature type="region of interest" description="Disordered" evidence="1">
    <location>
        <begin position="1"/>
        <end position="29"/>
    </location>
</feature>
<name>A0A9X3IY96_9BACT</name>
<dbReference type="Proteomes" id="UP001150924">
    <property type="component" value="Unassembled WGS sequence"/>
</dbReference>
<evidence type="ECO:0000256" key="1">
    <source>
        <dbReference type="SAM" id="MobiDB-lite"/>
    </source>
</evidence>
<gene>
    <name evidence="2" type="ORF">OV079_22405</name>
</gene>
<organism evidence="2 3">
    <name type="scientific">Nannocystis pusilla</name>
    <dbReference type="NCBI Taxonomy" id="889268"/>
    <lineage>
        <taxon>Bacteria</taxon>
        <taxon>Pseudomonadati</taxon>
        <taxon>Myxococcota</taxon>
        <taxon>Polyangia</taxon>
        <taxon>Nannocystales</taxon>
        <taxon>Nannocystaceae</taxon>
        <taxon>Nannocystis</taxon>
    </lineage>
</organism>
<protein>
    <submittedName>
        <fullName evidence="2">Uncharacterized protein</fullName>
    </submittedName>
</protein>
<evidence type="ECO:0000313" key="3">
    <source>
        <dbReference type="Proteomes" id="UP001150924"/>
    </source>
</evidence>
<dbReference type="AlphaFoldDB" id="A0A9X3IY96"/>
<accession>A0A9X3IY96</accession>
<dbReference type="EMBL" id="JAPNKE010000002">
    <property type="protein sequence ID" value="MCY1008261.1"/>
    <property type="molecule type" value="Genomic_DNA"/>
</dbReference>
<comment type="caution">
    <text evidence="2">The sequence shown here is derived from an EMBL/GenBank/DDBJ whole genome shotgun (WGS) entry which is preliminary data.</text>
</comment>
<evidence type="ECO:0000313" key="2">
    <source>
        <dbReference type="EMBL" id="MCY1008261.1"/>
    </source>
</evidence>
<sequence>MVVLARDAGDEGPRPGRRPRKLGVERAQDRLGERGGHVLFGDRDLVARPQVPEPDERGLHDALVQMIDAARERLARAGEGARTIAGQQRGREAVALGGFESHGRLLRAWRMHRSHGH</sequence>
<proteinExistence type="predicted"/>
<keyword evidence="3" id="KW-1185">Reference proteome</keyword>